<keyword evidence="4" id="KW-0732">Signal</keyword>
<dbReference type="PANTHER" id="PTHR21016">
    <property type="entry name" value="BETA-AMYLOID BINDING PROTEIN-RELATED"/>
    <property type="match status" value="1"/>
</dbReference>
<keyword evidence="7" id="KW-0325">Glycoprotein</keyword>
<dbReference type="EMBL" id="CACRXK020002118">
    <property type="protein sequence ID" value="CAB3992762.1"/>
    <property type="molecule type" value="Genomic_DNA"/>
</dbReference>
<name>A0A6S7GS27_PARCT</name>
<evidence type="ECO:0000313" key="9">
    <source>
        <dbReference type="EMBL" id="CAB3992762.1"/>
    </source>
</evidence>
<dbReference type="Pfam" id="PF05154">
    <property type="entry name" value="TM2"/>
    <property type="match status" value="1"/>
</dbReference>
<keyword evidence="3" id="KW-0812">Transmembrane</keyword>
<evidence type="ECO:0000256" key="4">
    <source>
        <dbReference type="ARBA" id="ARBA00022729"/>
    </source>
</evidence>
<evidence type="ECO:0000256" key="5">
    <source>
        <dbReference type="ARBA" id="ARBA00022989"/>
    </source>
</evidence>
<evidence type="ECO:0000256" key="1">
    <source>
        <dbReference type="ARBA" id="ARBA00004141"/>
    </source>
</evidence>
<sequence>MKKMRCRYCYQTETTEHECNIRKDCKALEIPSKRRYNTTCTVKETTLCLGNRTFGKILICNWTSGYRWSTAALLSLTLGGFGVDRFYLGYWKEGLAKLFSFGGLGVWTLVDFILILAQYVGPSDGSLYIF</sequence>
<dbReference type="OrthoDB" id="10257855at2759"/>
<dbReference type="GO" id="GO:0016020">
    <property type="term" value="C:membrane"/>
    <property type="evidence" value="ECO:0007669"/>
    <property type="project" value="UniProtKB-SubCell"/>
</dbReference>
<protein>
    <submittedName>
        <fullName evidence="9">TM2 domain-containing almondex</fullName>
    </submittedName>
</protein>
<proteinExistence type="inferred from homology"/>
<evidence type="ECO:0000256" key="3">
    <source>
        <dbReference type="ARBA" id="ARBA00022692"/>
    </source>
</evidence>
<dbReference type="AlphaFoldDB" id="A0A6S7GS27"/>
<dbReference type="PANTHER" id="PTHR21016:SF7">
    <property type="entry name" value="TM2 DOMAIN-CONTAINING PROTEIN 3"/>
    <property type="match status" value="1"/>
</dbReference>
<accession>A0A6S7GS27</accession>
<comment type="similarity">
    <text evidence="2">Belongs to the TM2 family.</text>
</comment>
<comment type="caution">
    <text evidence="9">The sequence shown here is derived from an EMBL/GenBank/DDBJ whole genome shotgun (WGS) entry which is preliminary data.</text>
</comment>
<comment type="subcellular location">
    <subcellularLocation>
        <location evidence="1">Membrane</location>
        <topology evidence="1">Multi-pass membrane protein</topology>
    </subcellularLocation>
</comment>
<keyword evidence="5" id="KW-1133">Transmembrane helix</keyword>
<organism evidence="9 10">
    <name type="scientific">Paramuricea clavata</name>
    <name type="common">Red gorgonian</name>
    <name type="synonym">Violescent sea-whip</name>
    <dbReference type="NCBI Taxonomy" id="317549"/>
    <lineage>
        <taxon>Eukaryota</taxon>
        <taxon>Metazoa</taxon>
        <taxon>Cnidaria</taxon>
        <taxon>Anthozoa</taxon>
        <taxon>Octocorallia</taxon>
        <taxon>Malacalcyonacea</taxon>
        <taxon>Plexauridae</taxon>
        <taxon>Paramuricea</taxon>
    </lineage>
</organism>
<evidence type="ECO:0000256" key="6">
    <source>
        <dbReference type="ARBA" id="ARBA00023136"/>
    </source>
</evidence>
<dbReference type="InterPro" id="IPR050932">
    <property type="entry name" value="TM2D1-3-like"/>
</dbReference>
<evidence type="ECO:0000256" key="7">
    <source>
        <dbReference type="ARBA" id="ARBA00023180"/>
    </source>
</evidence>
<dbReference type="InterPro" id="IPR007829">
    <property type="entry name" value="TM2"/>
</dbReference>
<reference evidence="9" key="1">
    <citation type="submission" date="2020-04" db="EMBL/GenBank/DDBJ databases">
        <authorList>
            <person name="Alioto T."/>
            <person name="Alioto T."/>
            <person name="Gomez Garrido J."/>
        </authorList>
    </citation>
    <scope>NUCLEOTIDE SEQUENCE</scope>
    <source>
        <strain evidence="9">A484AB</strain>
    </source>
</reference>
<evidence type="ECO:0000313" key="10">
    <source>
        <dbReference type="Proteomes" id="UP001152795"/>
    </source>
</evidence>
<keyword evidence="6" id="KW-0472">Membrane</keyword>
<keyword evidence="10" id="KW-1185">Reference proteome</keyword>
<evidence type="ECO:0000256" key="2">
    <source>
        <dbReference type="ARBA" id="ARBA00008284"/>
    </source>
</evidence>
<gene>
    <name evidence="9" type="ORF">PACLA_8A013166</name>
</gene>
<evidence type="ECO:0000259" key="8">
    <source>
        <dbReference type="Pfam" id="PF05154"/>
    </source>
</evidence>
<feature type="domain" description="TM2" evidence="8">
    <location>
        <begin position="65"/>
        <end position="113"/>
    </location>
</feature>
<dbReference type="Proteomes" id="UP001152795">
    <property type="component" value="Unassembled WGS sequence"/>
</dbReference>